<evidence type="ECO:0000256" key="2">
    <source>
        <dbReference type="ARBA" id="ARBA00007776"/>
    </source>
</evidence>
<organism evidence="9">
    <name type="scientific">Gracilinema caldarium</name>
    <dbReference type="NCBI Taxonomy" id="215591"/>
    <lineage>
        <taxon>Bacteria</taxon>
        <taxon>Pseudomonadati</taxon>
        <taxon>Spirochaetota</taxon>
        <taxon>Spirochaetia</taxon>
        <taxon>Spirochaetales</taxon>
        <taxon>Breznakiellaceae</taxon>
        <taxon>Gracilinema</taxon>
    </lineage>
</organism>
<sequence length="167" mass="18133">MSKTIGWATVFIIIAGIIQSSLLSKIAIFNVIPDLALIILVYVSYVNGSMTGQITGFASGFLLDFLSLAPLGFNALSRTIIGAVVGLLKGTFFLDILFFPALLCAGATIIKAIIVTVIHFLFNANTPAYNFSNNILWIEIILNAISAPFVFAFLKLFKKVLTPRKEN</sequence>
<feature type="transmembrane region" description="Helical" evidence="8">
    <location>
        <begin position="97"/>
        <end position="122"/>
    </location>
</feature>
<keyword evidence="4 8" id="KW-0812">Transmembrane</keyword>
<feature type="transmembrane region" description="Helical" evidence="8">
    <location>
        <begin position="134"/>
        <end position="157"/>
    </location>
</feature>
<reference evidence="9" key="1">
    <citation type="journal article" date="2020" name="mSystems">
        <title>Genome- and Community-Level Interaction Insights into Carbon Utilization and Element Cycling Functions of Hydrothermarchaeota in Hydrothermal Sediment.</title>
        <authorList>
            <person name="Zhou Z."/>
            <person name="Liu Y."/>
            <person name="Xu W."/>
            <person name="Pan J."/>
            <person name="Luo Z.H."/>
            <person name="Li M."/>
        </authorList>
    </citation>
    <scope>NUCLEOTIDE SEQUENCE [LARGE SCALE GENOMIC DNA]</scope>
    <source>
        <strain evidence="9">SpSt-503</strain>
    </source>
</reference>
<evidence type="ECO:0000256" key="5">
    <source>
        <dbReference type="ARBA" id="ARBA00022960"/>
    </source>
</evidence>
<comment type="similarity">
    <text evidence="2">Belongs to the MreD family.</text>
</comment>
<dbReference type="InterPro" id="IPR007227">
    <property type="entry name" value="Cell_shape_determining_MreD"/>
</dbReference>
<dbReference type="PIRSF" id="PIRSF037497">
    <property type="entry name" value="MreD_Clostridium/Treponema_prd"/>
    <property type="match status" value="1"/>
</dbReference>
<dbReference type="Pfam" id="PF04093">
    <property type="entry name" value="MreD"/>
    <property type="match status" value="1"/>
</dbReference>
<keyword evidence="6 8" id="KW-1133">Transmembrane helix</keyword>
<proteinExistence type="inferred from homology"/>
<feature type="transmembrane region" description="Helical" evidence="8">
    <location>
        <begin position="54"/>
        <end position="76"/>
    </location>
</feature>
<evidence type="ECO:0000256" key="4">
    <source>
        <dbReference type="ARBA" id="ARBA00022692"/>
    </source>
</evidence>
<evidence type="ECO:0000313" key="9">
    <source>
        <dbReference type="EMBL" id="HFH27918.1"/>
    </source>
</evidence>
<dbReference type="NCBIfam" id="TIGR03426">
    <property type="entry name" value="shape_MreD"/>
    <property type="match status" value="1"/>
</dbReference>
<keyword evidence="7 8" id="KW-0472">Membrane</keyword>
<comment type="subcellular location">
    <subcellularLocation>
        <location evidence="1">Cell membrane</location>
        <topology evidence="1">Multi-pass membrane protein</topology>
    </subcellularLocation>
</comment>
<comment type="caution">
    <text evidence="9">The sequence shown here is derived from an EMBL/GenBank/DDBJ whole genome shotgun (WGS) entry which is preliminary data.</text>
</comment>
<evidence type="ECO:0000256" key="7">
    <source>
        <dbReference type="ARBA" id="ARBA00023136"/>
    </source>
</evidence>
<protein>
    <submittedName>
        <fullName evidence="9">Rod shape-determining protein MreD</fullName>
    </submittedName>
</protein>
<dbReference type="GO" id="GO:0005886">
    <property type="term" value="C:plasma membrane"/>
    <property type="evidence" value="ECO:0007669"/>
    <property type="project" value="UniProtKB-SubCell"/>
</dbReference>
<name>A0A7C3I1I3_9SPIR</name>
<evidence type="ECO:0000256" key="1">
    <source>
        <dbReference type="ARBA" id="ARBA00004651"/>
    </source>
</evidence>
<dbReference type="GO" id="GO:0008360">
    <property type="term" value="P:regulation of cell shape"/>
    <property type="evidence" value="ECO:0007669"/>
    <property type="project" value="UniProtKB-KW"/>
</dbReference>
<dbReference type="EMBL" id="DSVL01000003">
    <property type="protein sequence ID" value="HFH27918.1"/>
    <property type="molecule type" value="Genomic_DNA"/>
</dbReference>
<evidence type="ECO:0000256" key="8">
    <source>
        <dbReference type="SAM" id="Phobius"/>
    </source>
</evidence>
<feature type="transmembrane region" description="Helical" evidence="8">
    <location>
        <begin position="6"/>
        <end position="24"/>
    </location>
</feature>
<evidence type="ECO:0000256" key="3">
    <source>
        <dbReference type="ARBA" id="ARBA00022475"/>
    </source>
</evidence>
<dbReference type="InterPro" id="IPR017225">
    <property type="entry name" value="Cell_shape_determin_MreD_prd"/>
</dbReference>
<gene>
    <name evidence="9" type="primary">mreD</name>
    <name evidence="9" type="ORF">ENS59_00150</name>
</gene>
<keyword evidence="5" id="KW-0133">Cell shape</keyword>
<evidence type="ECO:0000256" key="6">
    <source>
        <dbReference type="ARBA" id="ARBA00022989"/>
    </source>
</evidence>
<keyword evidence="3" id="KW-1003">Cell membrane</keyword>
<dbReference type="AlphaFoldDB" id="A0A7C3I1I3"/>
<feature type="transmembrane region" description="Helical" evidence="8">
    <location>
        <begin position="31"/>
        <end position="48"/>
    </location>
</feature>
<accession>A0A7C3I1I3</accession>